<name>A0A9K3HNL3_HELAN</name>
<evidence type="ECO:0000313" key="3">
    <source>
        <dbReference type="Proteomes" id="UP000215914"/>
    </source>
</evidence>
<gene>
    <name evidence="2" type="ORF">HanXRQr2_Chr11g0488551</name>
</gene>
<protein>
    <submittedName>
        <fullName evidence="2">Uncharacterized protein</fullName>
    </submittedName>
</protein>
<evidence type="ECO:0000313" key="2">
    <source>
        <dbReference type="EMBL" id="KAF5781842.1"/>
    </source>
</evidence>
<reference evidence="2" key="2">
    <citation type="submission" date="2020-06" db="EMBL/GenBank/DDBJ databases">
        <title>Helianthus annuus Genome sequencing and assembly Release 2.</title>
        <authorList>
            <person name="Gouzy J."/>
            <person name="Langlade N."/>
            <person name="Munos S."/>
        </authorList>
    </citation>
    <scope>NUCLEOTIDE SEQUENCE</scope>
    <source>
        <tissue evidence="2">Leaves</tissue>
    </source>
</reference>
<organism evidence="2 3">
    <name type="scientific">Helianthus annuus</name>
    <name type="common">Common sunflower</name>
    <dbReference type="NCBI Taxonomy" id="4232"/>
    <lineage>
        <taxon>Eukaryota</taxon>
        <taxon>Viridiplantae</taxon>
        <taxon>Streptophyta</taxon>
        <taxon>Embryophyta</taxon>
        <taxon>Tracheophyta</taxon>
        <taxon>Spermatophyta</taxon>
        <taxon>Magnoliopsida</taxon>
        <taxon>eudicotyledons</taxon>
        <taxon>Gunneridae</taxon>
        <taxon>Pentapetalae</taxon>
        <taxon>asterids</taxon>
        <taxon>campanulids</taxon>
        <taxon>Asterales</taxon>
        <taxon>Asteraceae</taxon>
        <taxon>Asteroideae</taxon>
        <taxon>Heliantheae alliance</taxon>
        <taxon>Heliantheae</taxon>
        <taxon>Helianthus</taxon>
    </lineage>
</organism>
<keyword evidence="3" id="KW-1185">Reference proteome</keyword>
<dbReference type="EMBL" id="MNCJ02000326">
    <property type="protein sequence ID" value="KAF5781842.1"/>
    <property type="molecule type" value="Genomic_DNA"/>
</dbReference>
<proteinExistence type="predicted"/>
<dbReference type="Proteomes" id="UP000215914">
    <property type="component" value="Unassembled WGS sequence"/>
</dbReference>
<reference evidence="2" key="1">
    <citation type="journal article" date="2017" name="Nature">
        <title>The sunflower genome provides insights into oil metabolism, flowering and Asterid evolution.</title>
        <authorList>
            <person name="Badouin H."/>
            <person name="Gouzy J."/>
            <person name="Grassa C.J."/>
            <person name="Murat F."/>
            <person name="Staton S.E."/>
            <person name="Cottret L."/>
            <person name="Lelandais-Briere C."/>
            <person name="Owens G.L."/>
            <person name="Carrere S."/>
            <person name="Mayjonade B."/>
            <person name="Legrand L."/>
            <person name="Gill N."/>
            <person name="Kane N.C."/>
            <person name="Bowers J.E."/>
            <person name="Hubner S."/>
            <person name="Bellec A."/>
            <person name="Berard A."/>
            <person name="Berges H."/>
            <person name="Blanchet N."/>
            <person name="Boniface M.C."/>
            <person name="Brunel D."/>
            <person name="Catrice O."/>
            <person name="Chaidir N."/>
            <person name="Claudel C."/>
            <person name="Donnadieu C."/>
            <person name="Faraut T."/>
            <person name="Fievet G."/>
            <person name="Helmstetter N."/>
            <person name="King M."/>
            <person name="Knapp S.J."/>
            <person name="Lai Z."/>
            <person name="Le Paslier M.C."/>
            <person name="Lippi Y."/>
            <person name="Lorenzon L."/>
            <person name="Mandel J.R."/>
            <person name="Marage G."/>
            <person name="Marchand G."/>
            <person name="Marquand E."/>
            <person name="Bret-Mestries E."/>
            <person name="Morien E."/>
            <person name="Nambeesan S."/>
            <person name="Nguyen T."/>
            <person name="Pegot-Espagnet P."/>
            <person name="Pouilly N."/>
            <person name="Raftis F."/>
            <person name="Sallet E."/>
            <person name="Schiex T."/>
            <person name="Thomas J."/>
            <person name="Vandecasteele C."/>
            <person name="Vares D."/>
            <person name="Vear F."/>
            <person name="Vautrin S."/>
            <person name="Crespi M."/>
            <person name="Mangin B."/>
            <person name="Burke J.M."/>
            <person name="Salse J."/>
            <person name="Munos S."/>
            <person name="Vincourt P."/>
            <person name="Rieseberg L.H."/>
            <person name="Langlade N.B."/>
        </authorList>
    </citation>
    <scope>NUCLEOTIDE SEQUENCE</scope>
    <source>
        <tissue evidence="2">Leaves</tissue>
    </source>
</reference>
<dbReference type="AlphaFoldDB" id="A0A9K3HNL3"/>
<feature type="region of interest" description="Disordered" evidence="1">
    <location>
        <begin position="115"/>
        <end position="138"/>
    </location>
</feature>
<evidence type="ECO:0000256" key="1">
    <source>
        <dbReference type="SAM" id="MobiDB-lite"/>
    </source>
</evidence>
<accession>A0A9K3HNL3</accession>
<comment type="caution">
    <text evidence="2">The sequence shown here is derived from an EMBL/GenBank/DDBJ whole genome shotgun (WGS) entry which is preliminary data.</text>
</comment>
<dbReference type="Gramene" id="mRNA:HanXRQr2_Chr11g0488551">
    <property type="protein sequence ID" value="CDS:HanXRQr2_Chr11g0488551.1"/>
    <property type="gene ID" value="HanXRQr2_Chr11g0488551"/>
</dbReference>
<sequence>MRKRIKNDFLSSQNLRFFDNHQEHKFEGHGTTNDGDTMLDDCLVNSLGFEQKDFEISRQAFPESLGSIPTNATTVTTTVVDNPANVFHLERCNKSVENVDVSSSRNESMMKNATCIDKPAPSETPPSEKLTKNDIFGGKHHFNSPISDGSASFHTIGGFPSPSTRVPLWKTMEDIRAPDMPVDENNAESHQVVEEALTLHDDTSLPELDGAHLGSILGDRPHGLINCIEYTDSLLNLSNEDDILLMDEDAKDASPNVEIPGNQCSDESKDSLFYDEHEFVVRRLTKGKLFAR</sequence>